<reference evidence="1 2" key="1">
    <citation type="submission" date="2017-11" db="EMBL/GenBank/DDBJ databases">
        <title>Streptomyces carmine sp. nov., a novel actinomycete isolated from Sophora alopecuroides in Xinjiang, China.</title>
        <authorList>
            <person name="Wang Y."/>
            <person name="Luo X."/>
            <person name="Wan C."/>
            <person name="Zhang L."/>
        </authorList>
    </citation>
    <scope>NUCLEOTIDE SEQUENCE [LARGE SCALE GENOMIC DNA]</scope>
    <source>
        <strain evidence="1 2">TRM SA0054</strain>
    </source>
</reference>
<evidence type="ECO:0000313" key="2">
    <source>
        <dbReference type="Proteomes" id="UP000230407"/>
    </source>
</evidence>
<dbReference type="Gene3D" id="3.40.1760.10">
    <property type="entry name" value="YfbM-like super family"/>
    <property type="match status" value="1"/>
</dbReference>
<dbReference type="Pfam" id="PF08974">
    <property type="entry name" value="DUF1877"/>
    <property type="match status" value="1"/>
</dbReference>
<dbReference type="SUPFAM" id="SSF111069">
    <property type="entry name" value="Hypothetical protein yfbM"/>
    <property type="match status" value="1"/>
</dbReference>
<protein>
    <submittedName>
        <fullName evidence="1">DUF1877 domain-containing protein</fullName>
    </submittedName>
</protein>
<accession>A0A2M8M1S3</accession>
<dbReference type="Proteomes" id="UP000230407">
    <property type="component" value="Unassembled WGS sequence"/>
</dbReference>
<evidence type="ECO:0000313" key="1">
    <source>
        <dbReference type="EMBL" id="PJE98153.1"/>
    </source>
</evidence>
<sequence>MGIHCEYVRLSPAELRRSLGDPPWAQEHLDELGDAWADEDPLPPEKAPFFSIEKTWHKLHHLLAAHGGMPVDIIHGGAELSLEKEMDYGPARYLSPQDVAGAAGFLGSTPFGELARHYDLAAMRRADIYLLPESKAEVSSDLDILRRRYQELTRFFRAAATAGDTVVLMLT</sequence>
<dbReference type="AlphaFoldDB" id="A0A2M8M1S3"/>
<proteinExistence type="predicted"/>
<dbReference type="RefSeq" id="WP_100201624.1">
    <property type="nucleotide sequence ID" value="NZ_PGGW01000033.1"/>
</dbReference>
<name>A0A2M8M1S3_9ACTN</name>
<dbReference type="EMBL" id="PGGW01000033">
    <property type="protein sequence ID" value="PJE98153.1"/>
    <property type="molecule type" value="Genomic_DNA"/>
</dbReference>
<organism evidence="1 2">
    <name type="scientific">Streptomyces carminius</name>
    <dbReference type="NCBI Taxonomy" id="2665496"/>
    <lineage>
        <taxon>Bacteria</taxon>
        <taxon>Bacillati</taxon>
        <taxon>Actinomycetota</taxon>
        <taxon>Actinomycetes</taxon>
        <taxon>Kitasatosporales</taxon>
        <taxon>Streptomycetaceae</taxon>
        <taxon>Streptomyces</taxon>
    </lineage>
</organism>
<gene>
    <name evidence="1" type="ORF">CUT44_08800</name>
</gene>
<comment type="caution">
    <text evidence="1">The sequence shown here is derived from an EMBL/GenBank/DDBJ whole genome shotgun (WGS) entry which is preliminary data.</text>
</comment>
<dbReference type="InterPro" id="IPR015068">
    <property type="entry name" value="DUF1877"/>
</dbReference>
<keyword evidence="2" id="KW-1185">Reference proteome</keyword>
<dbReference type="InterPro" id="IPR035944">
    <property type="entry name" value="YfbM-like_sf"/>
</dbReference>